<sequence length="443" mass="51333">MASRASPNFNCWHLRTHFSPLDVPSSPLRNSVIPCNSAFSGFKKLRVQRVKPACCARFDDENSKEIAYTDSENMQNSELKNVSSQFWRVKPELLEPSILGIKPEAPSWPERDEILRLSFERKVNTVEIPLSIRMIKKKLQLQKDLKETSDLSTYCSVKKAFSSMLFAIHELQHHAFKTRESLCREDLQGVMAKLQSEMDASFVWLFQKIFSKTPTLMVYLMVLLANFSVFSMSSKTVMAVTPSSMVTKTLPLDDNNSKQQHSQDEDIKKELTQEEEVLWNSIVEEASIMLQKEIGNEVLEYETMKGFVAPLSVKLEGDPYEEYVKTEHYYKKHLRRMPYNSLLLSNYAHFLYLVVHDLDRAEEYYRRSVLVESPEAEAFSRYADFLWLVRKDNWAAELRYLQALEADPNNNYCSSKYASFLWSTGGQDSNSSFPIEDFDNLQL</sequence>
<dbReference type="AlphaFoldDB" id="A0A6A5LN86"/>
<accession>A0A6A5LN86</accession>
<comment type="caution">
    <text evidence="1">The sequence shown here is derived from an EMBL/GenBank/DDBJ whole genome shotgun (WGS) entry which is preliminary data.</text>
</comment>
<dbReference type="PANTHER" id="PTHR26312">
    <property type="entry name" value="TETRATRICOPEPTIDE REPEAT PROTEIN 5"/>
    <property type="match status" value="1"/>
</dbReference>
<reference evidence="2" key="1">
    <citation type="journal article" date="2020" name="Nat. Commun.">
        <title>Genome sequence of the cluster root forming white lupin.</title>
        <authorList>
            <person name="Hufnagel B."/>
            <person name="Marques A."/>
            <person name="Soriano A."/>
            <person name="Marques L."/>
            <person name="Divol F."/>
            <person name="Doumas P."/>
            <person name="Sallet E."/>
            <person name="Mancinotti D."/>
            <person name="Carrere S."/>
            <person name="Marande W."/>
            <person name="Arribat S."/>
            <person name="Keller J."/>
            <person name="Huneau C."/>
            <person name="Blein T."/>
            <person name="Aime D."/>
            <person name="Laguerre M."/>
            <person name="Taylor J."/>
            <person name="Schubert V."/>
            <person name="Nelson M."/>
            <person name="Geu-Flores F."/>
            <person name="Crespi M."/>
            <person name="Gallardo-Guerrero K."/>
            <person name="Delaux P.-M."/>
            <person name="Salse J."/>
            <person name="Berges H."/>
            <person name="Guyot R."/>
            <person name="Gouzy J."/>
            <person name="Peret B."/>
        </authorList>
    </citation>
    <scope>NUCLEOTIDE SEQUENCE [LARGE SCALE GENOMIC DNA]</scope>
    <source>
        <strain evidence="2">cv. Amiga</strain>
    </source>
</reference>
<dbReference type="EMBL" id="WOCE01000017">
    <property type="protein sequence ID" value="KAE9596186.1"/>
    <property type="molecule type" value="Genomic_DNA"/>
</dbReference>
<evidence type="ECO:0000313" key="2">
    <source>
        <dbReference type="Proteomes" id="UP000447434"/>
    </source>
</evidence>
<dbReference type="Proteomes" id="UP000447434">
    <property type="component" value="Chromosome 17"/>
</dbReference>
<protein>
    <submittedName>
        <fullName evidence="1">Putative tetratricopeptide-like helical domain-containing protein</fullName>
    </submittedName>
</protein>
<dbReference type="InterPro" id="IPR011990">
    <property type="entry name" value="TPR-like_helical_dom_sf"/>
</dbReference>
<name>A0A6A5LN86_LUPAL</name>
<gene>
    <name evidence="1" type="ORF">Lalb_Chr17g0346671</name>
</gene>
<dbReference type="SUPFAM" id="SSF48452">
    <property type="entry name" value="TPR-like"/>
    <property type="match status" value="1"/>
</dbReference>
<dbReference type="Gene3D" id="1.25.40.10">
    <property type="entry name" value="Tetratricopeptide repeat domain"/>
    <property type="match status" value="1"/>
</dbReference>
<proteinExistence type="predicted"/>
<organism evidence="1 2">
    <name type="scientific">Lupinus albus</name>
    <name type="common">White lupine</name>
    <name type="synonym">Lupinus termis</name>
    <dbReference type="NCBI Taxonomy" id="3870"/>
    <lineage>
        <taxon>Eukaryota</taxon>
        <taxon>Viridiplantae</taxon>
        <taxon>Streptophyta</taxon>
        <taxon>Embryophyta</taxon>
        <taxon>Tracheophyta</taxon>
        <taxon>Spermatophyta</taxon>
        <taxon>Magnoliopsida</taxon>
        <taxon>eudicotyledons</taxon>
        <taxon>Gunneridae</taxon>
        <taxon>Pentapetalae</taxon>
        <taxon>rosids</taxon>
        <taxon>fabids</taxon>
        <taxon>Fabales</taxon>
        <taxon>Fabaceae</taxon>
        <taxon>Papilionoideae</taxon>
        <taxon>50 kb inversion clade</taxon>
        <taxon>genistoids sensu lato</taxon>
        <taxon>core genistoids</taxon>
        <taxon>Genisteae</taxon>
        <taxon>Lupinus</taxon>
    </lineage>
</organism>
<evidence type="ECO:0000313" key="1">
    <source>
        <dbReference type="EMBL" id="KAE9596186.1"/>
    </source>
</evidence>
<keyword evidence="2" id="KW-1185">Reference proteome</keyword>
<dbReference type="PANTHER" id="PTHR26312:SF176">
    <property type="entry name" value="TETRATRICOPEPTIDE-LIKE HELICAL DOMAIN-CONTAINING PROTEIN-RELATED"/>
    <property type="match status" value="1"/>
</dbReference>
<dbReference type="OrthoDB" id="1924189at2759"/>